<dbReference type="EMBL" id="CP002801">
    <property type="protein sequence ID" value="AEH10262.1"/>
    <property type="molecule type" value="Genomic_DNA"/>
</dbReference>
<evidence type="ECO:0000256" key="1">
    <source>
        <dbReference type="ARBA" id="ARBA00023002"/>
    </source>
</evidence>
<name>F8B6P8_9ACTN</name>
<reference evidence="3 4" key="1">
    <citation type="submission" date="2011-05" db="EMBL/GenBank/DDBJ databases">
        <title>Complete sequence of chromosome of Frankia symbiont of Datisca glomerata.</title>
        <authorList>
            <consortium name="US DOE Joint Genome Institute"/>
            <person name="Lucas S."/>
            <person name="Han J."/>
            <person name="Lapidus A."/>
            <person name="Cheng J.-F."/>
            <person name="Goodwin L."/>
            <person name="Pitluck S."/>
            <person name="Peters L."/>
            <person name="Mikhailova N."/>
            <person name="Chertkov O."/>
            <person name="Teshima H."/>
            <person name="Han C."/>
            <person name="Tapia R."/>
            <person name="Land M."/>
            <person name="Hauser L."/>
            <person name="Kyrpides N."/>
            <person name="Ivanova N."/>
            <person name="Pagani I."/>
            <person name="Berry A."/>
            <person name="Pawlowski K."/>
            <person name="Persson T."/>
            <person name="Vanden Heuvel B."/>
            <person name="Benson D."/>
            <person name="Woyke T."/>
        </authorList>
    </citation>
    <scope>NUCLEOTIDE SEQUENCE [LARGE SCALE GENOMIC DNA]</scope>
    <source>
        <strain evidence="4">4085684</strain>
    </source>
</reference>
<dbReference type="SUPFAM" id="SSF50129">
    <property type="entry name" value="GroES-like"/>
    <property type="match status" value="1"/>
</dbReference>
<evidence type="ECO:0000313" key="4">
    <source>
        <dbReference type="Proteomes" id="UP000001549"/>
    </source>
</evidence>
<dbReference type="PANTHER" id="PTHR43205:SF7">
    <property type="entry name" value="PROSTAGLANDIN REDUCTASE 1"/>
    <property type="match status" value="1"/>
</dbReference>
<dbReference type="FunFam" id="3.40.50.720:FF:000121">
    <property type="entry name" value="Prostaglandin reductase 2"/>
    <property type="match status" value="1"/>
</dbReference>
<dbReference type="InterPro" id="IPR020843">
    <property type="entry name" value="ER"/>
</dbReference>
<dbReference type="EC" id="1.3.1.74" evidence="3"/>
<dbReference type="InterPro" id="IPR011032">
    <property type="entry name" value="GroES-like_sf"/>
</dbReference>
<sequence>MTGFQSSSVASDQPPALAGDSVGWQVHLAARPVRTPTSADFALVKTTVPRPSSGQVLVRNLFLSLDAGARLRMSDVGVPIPLYAVGAVMDGDAVGEVVLSASPDLAVGDLVHHGMGWREYAVADAARFRRVDGQVFSTLSAHLAPYLTAWAGLVDAAGLTAGDTVFVSGAAGAVGGLAGQIARLKGAGRVVGSAGSPAKVAHLVEKLGFDAAFDYHDGQLADRLRQAAPGGVDVYFDNTGGPQLEAAIEVMNPHGRIALCGALASQNGGAGAAGPSNLVLAIAKRLRLRGFLTSDHLGRTDEARDEVAEWLRQGRRHLDETVVDGLENAPRAFVDMLGGAYTGKVVVRLSR</sequence>
<evidence type="ECO:0000259" key="2">
    <source>
        <dbReference type="SMART" id="SM00829"/>
    </source>
</evidence>
<dbReference type="GO" id="GO:0032440">
    <property type="term" value="F:2-alkenal reductase [NAD(P)H] activity"/>
    <property type="evidence" value="ECO:0007669"/>
    <property type="project" value="UniProtKB-EC"/>
</dbReference>
<dbReference type="Gene3D" id="3.40.50.720">
    <property type="entry name" value="NAD(P)-binding Rossmann-like Domain"/>
    <property type="match status" value="1"/>
</dbReference>
<feature type="domain" description="Enoyl reductase (ER)" evidence="2">
    <location>
        <begin position="37"/>
        <end position="347"/>
    </location>
</feature>
<proteinExistence type="predicted"/>
<dbReference type="SMART" id="SM00829">
    <property type="entry name" value="PKS_ER"/>
    <property type="match status" value="1"/>
</dbReference>
<dbReference type="eggNOG" id="COG2130">
    <property type="taxonomic scope" value="Bacteria"/>
</dbReference>
<dbReference type="Gene3D" id="3.90.180.10">
    <property type="entry name" value="Medium-chain alcohol dehydrogenases, catalytic domain"/>
    <property type="match status" value="1"/>
</dbReference>
<dbReference type="KEGG" id="fsy:FsymDg_2939"/>
<dbReference type="CDD" id="cd05288">
    <property type="entry name" value="PGDH"/>
    <property type="match status" value="1"/>
</dbReference>
<dbReference type="AlphaFoldDB" id="F8B6P8"/>
<dbReference type="STRING" id="656024.FsymDg_2939"/>
<dbReference type="RefSeq" id="WP_013874163.1">
    <property type="nucleotide sequence ID" value="NC_015656.1"/>
</dbReference>
<dbReference type="InterPro" id="IPR045010">
    <property type="entry name" value="MDR_fam"/>
</dbReference>
<keyword evidence="1 3" id="KW-0560">Oxidoreductase</keyword>
<dbReference type="Proteomes" id="UP000001549">
    <property type="component" value="Chromosome"/>
</dbReference>
<protein>
    <submittedName>
        <fullName evidence="3">2-alkenal reductase</fullName>
        <ecNumber evidence="3">1.3.1.74</ecNumber>
    </submittedName>
</protein>
<dbReference type="PANTHER" id="PTHR43205">
    <property type="entry name" value="PROSTAGLANDIN REDUCTASE"/>
    <property type="match status" value="1"/>
</dbReference>
<dbReference type="InterPro" id="IPR041694">
    <property type="entry name" value="ADH_N_2"/>
</dbReference>
<gene>
    <name evidence="3" type="ordered locus">FsymDg_2939</name>
</gene>
<dbReference type="Pfam" id="PF00107">
    <property type="entry name" value="ADH_zinc_N"/>
    <property type="match status" value="1"/>
</dbReference>
<keyword evidence="4" id="KW-1185">Reference proteome</keyword>
<dbReference type="Pfam" id="PF16884">
    <property type="entry name" value="ADH_N_2"/>
    <property type="match status" value="1"/>
</dbReference>
<organism evidence="3 4">
    <name type="scientific">Candidatus Protofrankia datiscae</name>
    <dbReference type="NCBI Taxonomy" id="2716812"/>
    <lineage>
        <taxon>Bacteria</taxon>
        <taxon>Bacillati</taxon>
        <taxon>Actinomycetota</taxon>
        <taxon>Actinomycetes</taxon>
        <taxon>Frankiales</taxon>
        <taxon>Frankiaceae</taxon>
        <taxon>Protofrankia</taxon>
    </lineage>
</organism>
<dbReference type="InterPro" id="IPR013149">
    <property type="entry name" value="ADH-like_C"/>
</dbReference>
<accession>F8B6P8</accession>
<evidence type="ECO:0000313" key="3">
    <source>
        <dbReference type="EMBL" id="AEH10262.1"/>
    </source>
</evidence>
<dbReference type="InterPro" id="IPR036291">
    <property type="entry name" value="NAD(P)-bd_dom_sf"/>
</dbReference>
<dbReference type="SUPFAM" id="SSF51735">
    <property type="entry name" value="NAD(P)-binding Rossmann-fold domains"/>
    <property type="match status" value="1"/>
</dbReference>
<dbReference type="HOGENOM" id="CLU_026673_29_2_11"/>